<reference evidence="9" key="1">
    <citation type="submission" date="2025-05" db="UniProtKB">
        <authorList>
            <consortium name="RefSeq"/>
        </authorList>
    </citation>
    <scope>NUCLEOTIDE SEQUENCE [LARGE SCALE GENOMIC DNA]</scope>
    <source>
        <strain evidence="9">14028-0561.14</strain>
    </source>
</reference>
<comment type="similarity">
    <text evidence="1">Belongs to the peptidase A1 family.</text>
</comment>
<dbReference type="AlphaFoldDB" id="A0A6P4IHI7"/>
<protein>
    <submittedName>
        <fullName evidence="10">Pepsin A</fullName>
    </submittedName>
</protein>
<dbReference type="GeneID" id="108074607"/>
<keyword evidence="6" id="KW-1015">Disulfide bond</keyword>
<keyword evidence="3" id="KW-0064">Aspartyl protease</keyword>
<reference evidence="10" key="2">
    <citation type="submission" date="2025-08" db="UniProtKB">
        <authorList>
            <consortium name="RefSeq"/>
        </authorList>
    </citation>
    <scope>IDENTIFICATION</scope>
    <source>
        <strain evidence="10">14028-0561.14</strain>
        <tissue evidence="10">Whole fly</tissue>
    </source>
</reference>
<dbReference type="GO" id="GO:0004190">
    <property type="term" value="F:aspartic-type endopeptidase activity"/>
    <property type="evidence" value="ECO:0007669"/>
    <property type="project" value="UniProtKB-KW"/>
</dbReference>
<keyword evidence="7" id="KW-0732">Signal</keyword>
<keyword evidence="2" id="KW-0645">Protease</keyword>
<name>A0A6P4IHI7_DROKI</name>
<dbReference type="InterPro" id="IPR034164">
    <property type="entry name" value="Pepsin-like_dom"/>
</dbReference>
<evidence type="ECO:0000256" key="1">
    <source>
        <dbReference type="ARBA" id="ARBA00007447"/>
    </source>
</evidence>
<evidence type="ECO:0000256" key="3">
    <source>
        <dbReference type="ARBA" id="ARBA00022750"/>
    </source>
</evidence>
<dbReference type="InterPro" id="IPR001461">
    <property type="entry name" value="Aspartic_peptidase_A1"/>
</dbReference>
<evidence type="ECO:0000256" key="7">
    <source>
        <dbReference type="SAM" id="SignalP"/>
    </source>
</evidence>
<dbReference type="Proteomes" id="UP001652661">
    <property type="component" value="Chromosome 2L"/>
</dbReference>
<dbReference type="Pfam" id="PF00026">
    <property type="entry name" value="Asp"/>
    <property type="match status" value="1"/>
</dbReference>
<evidence type="ECO:0000256" key="2">
    <source>
        <dbReference type="ARBA" id="ARBA00022670"/>
    </source>
</evidence>
<dbReference type="PRINTS" id="PR00792">
    <property type="entry name" value="PEPSIN"/>
</dbReference>
<dbReference type="SUPFAM" id="SSF50630">
    <property type="entry name" value="Acid proteases"/>
    <property type="match status" value="1"/>
</dbReference>
<dbReference type="PANTHER" id="PTHR47966">
    <property type="entry name" value="BETA-SITE APP-CLEAVING ENZYME, ISOFORM A-RELATED"/>
    <property type="match status" value="1"/>
</dbReference>
<evidence type="ECO:0000313" key="10">
    <source>
        <dbReference type="RefSeq" id="XP_017022221.1"/>
    </source>
</evidence>
<accession>A0A6P4IHI7</accession>
<sequence length="396" mass="43458">MNLPVITLLLCQIVLCAGMHRVRLSKHSRRHHKFPHISVYLANRNRIRGKHGLTPIHAINGGIEPTSNTGSDSKGVVVARLVNSCETNFFGTIKMGGNNPQTFTVQYDTGSSDLWLPSSKCGSCKKCGSSLFKESKSDTLHQNKTGFSITYGSGSVKGLVANDVLTIGDLRVENQGFGLVNDTTDCSVFDGILGMAFPRLSQIGTLPPFQRMLAQELLENQIFSFYMKSGSSDGGLLIIGGSNSSLYYGPLTYTKVTEEKYWSFQMGSIGFHGTDVRSCESGCPAIMDTGTSLIVGPVTEVHGLMQAIAAVYDATLDLWTIDCKLIETLPHLVIQIEGTMFYVHPATYVIRYSDFCFVGIMDMRGLTKWIIGDVFLRENYVEFDLKNKRMGIAPAV</sequence>
<dbReference type="Gene3D" id="2.40.70.10">
    <property type="entry name" value="Acid Proteases"/>
    <property type="match status" value="2"/>
</dbReference>
<dbReference type="PANTHER" id="PTHR47966:SF51">
    <property type="entry name" value="BETA-SITE APP-CLEAVING ENZYME, ISOFORM A-RELATED"/>
    <property type="match status" value="1"/>
</dbReference>
<feature type="domain" description="Peptidase A1" evidence="8">
    <location>
        <begin position="89"/>
        <end position="393"/>
    </location>
</feature>
<feature type="chain" id="PRO_5028302764" evidence="7">
    <location>
        <begin position="19"/>
        <end position="396"/>
    </location>
</feature>
<dbReference type="InterPro" id="IPR033121">
    <property type="entry name" value="PEPTIDASE_A1"/>
</dbReference>
<proteinExistence type="inferred from homology"/>
<evidence type="ECO:0000256" key="4">
    <source>
        <dbReference type="ARBA" id="ARBA00022801"/>
    </source>
</evidence>
<dbReference type="PROSITE" id="PS51767">
    <property type="entry name" value="PEPTIDASE_A1"/>
    <property type="match status" value="1"/>
</dbReference>
<evidence type="ECO:0000313" key="9">
    <source>
        <dbReference type="Proteomes" id="UP001652661"/>
    </source>
</evidence>
<gene>
    <name evidence="10" type="primary">LOC108074607</name>
</gene>
<evidence type="ECO:0000256" key="5">
    <source>
        <dbReference type="PIRSR" id="PIRSR601461-1"/>
    </source>
</evidence>
<dbReference type="RefSeq" id="XP_017022221.1">
    <property type="nucleotide sequence ID" value="XM_017166732.3"/>
</dbReference>
<evidence type="ECO:0000256" key="6">
    <source>
        <dbReference type="PIRSR" id="PIRSR601461-2"/>
    </source>
</evidence>
<keyword evidence="9" id="KW-1185">Reference proteome</keyword>
<dbReference type="CDD" id="cd05471">
    <property type="entry name" value="pepsin_like"/>
    <property type="match status" value="1"/>
</dbReference>
<organism evidence="9 10">
    <name type="scientific">Drosophila kikkawai</name>
    <name type="common">Fruit fly</name>
    <dbReference type="NCBI Taxonomy" id="30033"/>
    <lineage>
        <taxon>Eukaryota</taxon>
        <taxon>Metazoa</taxon>
        <taxon>Ecdysozoa</taxon>
        <taxon>Arthropoda</taxon>
        <taxon>Hexapoda</taxon>
        <taxon>Insecta</taxon>
        <taxon>Pterygota</taxon>
        <taxon>Neoptera</taxon>
        <taxon>Endopterygota</taxon>
        <taxon>Diptera</taxon>
        <taxon>Brachycera</taxon>
        <taxon>Muscomorpha</taxon>
        <taxon>Ephydroidea</taxon>
        <taxon>Drosophilidae</taxon>
        <taxon>Drosophila</taxon>
        <taxon>Sophophora</taxon>
    </lineage>
</organism>
<dbReference type="InterPro" id="IPR021109">
    <property type="entry name" value="Peptidase_aspartic_dom_sf"/>
</dbReference>
<dbReference type="GO" id="GO:0006508">
    <property type="term" value="P:proteolysis"/>
    <property type="evidence" value="ECO:0007669"/>
    <property type="project" value="UniProtKB-KW"/>
</dbReference>
<dbReference type="FunFam" id="2.40.70.10:FF:000115">
    <property type="entry name" value="Lysosomal aspartic protease"/>
    <property type="match status" value="1"/>
</dbReference>
<dbReference type="OrthoDB" id="771136at2759"/>
<feature type="signal peptide" evidence="7">
    <location>
        <begin position="1"/>
        <end position="18"/>
    </location>
</feature>
<feature type="active site" evidence="5">
    <location>
        <position position="288"/>
    </location>
</feature>
<feature type="disulfide bond" evidence="6">
    <location>
        <begin position="323"/>
        <end position="356"/>
    </location>
</feature>
<keyword evidence="4" id="KW-0378">Hydrolase</keyword>
<evidence type="ECO:0000259" key="8">
    <source>
        <dbReference type="PROSITE" id="PS51767"/>
    </source>
</evidence>
<feature type="active site" evidence="5">
    <location>
        <position position="108"/>
    </location>
</feature>
<dbReference type="GO" id="GO:0005764">
    <property type="term" value="C:lysosome"/>
    <property type="evidence" value="ECO:0007669"/>
    <property type="project" value="TreeGrafter"/>
</dbReference>